<evidence type="ECO:0000313" key="1">
    <source>
        <dbReference type="EMBL" id="KAK3700256.1"/>
    </source>
</evidence>
<sequence>MQTSFYASRLSLENFCDPKLQLSACQERADIKEFKALYPVNASRRPFATSRSLDLACLLPGKHRPHWSVLD</sequence>
<gene>
    <name evidence="1" type="ORF">RRG08_033534</name>
</gene>
<dbReference type="EMBL" id="JAWDGP010007919">
    <property type="protein sequence ID" value="KAK3700256.1"/>
    <property type="molecule type" value="Genomic_DNA"/>
</dbReference>
<comment type="caution">
    <text evidence="1">The sequence shown here is derived from an EMBL/GenBank/DDBJ whole genome shotgun (WGS) entry which is preliminary data.</text>
</comment>
<proteinExistence type="predicted"/>
<reference evidence="1" key="1">
    <citation type="journal article" date="2023" name="G3 (Bethesda)">
        <title>A reference genome for the long-term kleptoplast-retaining sea slug Elysia crispata morphotype clarki.</title>
        <authorList>
            <person name="Eastman K.E."/>
            <person name="Pendleton A.L."/>
            <person name="Shaikh M.A."/>
            <person name="Suttiyut T."/>
            <person name="Ogas R."/>
            <person name="Tomko P."/>
            <person name="Gavelis G."/>
            <person name="Widhalm J.R."/>
            <person name="Wisecaver J.H."/>
        </authorList>
    </citation>
    <scope>NUCLEOTIDE SEQUENCE</scope>
    <source>
        <strain evidence="1">ECLA1</strain>
    </source>
</reference>
<protein>
    <submittedName>
        <fullName evidence="1">Uncharacterized protein</fullName>
    </submittedName>
</protein>
<dbReference type="AlphaFoldDB" id="A0AAE0XNP7"/>
<name>A0AAE0XNP7_9GAST</name>
<keyword evidence="2" id="KW-1185">Reference proteome</keyword>
<evidence type="ECO:0000313" key="2">
    <source>
        <dbReference type="Proteomes" id="UP001283361"/>
    </source>
</evidence>
<accession>A0AAE0XNP7</accession>
<dbReference type="Proteomes" id="UP001283361">
    <property type="component" value="Unassembled WGS sequence"/>
</dbReference>
<organism evidence="1 2">
    <name type="scientific">Elysia crispata</name>
    <name type="common">lettuce slug</name>
    <dbReference type="NCBI Taxonomy" id="231223"/>
    <lineage>
        <taxon>Eukaryota</taxon>
        <taxon>Metazoa</taxon>
        <taxon>Spiralia</taxon>
        <taxon>Lophotrochozoa</taxon>
        <taxon>Mollusca</taxon>
        <taxon>Gastropoda</taxon>
        <taxon>Heterobranchia</taxon>
        <taxon>Euthyneura</taxon>
        <taxon>Panpulmonata</taxon>
        <taxon>Sacoglossa</taxon>
        <taxon>Placobranchoidea</taxon>
        <taxon>Plakobranchidae</taxon>
        <taxon>Elysia</taxon>
    </lineage>
</organism>